<evidence type="ECO:0000313" key="14">
    <source>
        <dbReference type="Proteomes" id="UP001501600"/>
    </source>
</evidence>
<dbReference type="Pfam" id="PF07715">
    <property type="entry name" value="Plug"/>
    <property type="match status" value="1"/>
</dbReference>
<dbReference type="InterPro" id="IPR037066">
    <property type="entry name" value="Plug_dom_sf"/>
</dbReference>
<dbReference type="Pfam" id="PF00593">
    <property type="entry name" value="TonB_dep_Rec_b-barrel"/>
    <property type="match status" value="1"/>
</dbReference>
<dbReference type="PANTHER" id="PTHR47234">
    <property type="match status" value="1"/>
</dbReference>
<comment type="caution">
    <text evidence="13">The sequence shown here is derived from an EMBL/GenBank/DDBJ whole genome shotgun (WGS) entry which is preliminary data.</text>
</comment>
<dbReference type="SUPFAM" id="SSF56935">
    <property type="entry name" value="Porins"/>
    <property type="match status" value="1"/>
</dbReference>
<organism evidence="13 14">
    <name type="scientific">Ferrimonas gelatinilytica</name>
    <dbReference type="NCBI Taxonomy" id="1255257"/>
    <lineage>
        <taxon>Bacteria</taxon>
        <taxon>Pseudomonadati</taxon>
        <taxon>Pseudomonadota</taxon>
        <taxon>Gammaproteobacteria</taxon>
        <taxon>Alteromonadales</taxon>
        <taxon>Ferrimonadaceae</taxon>
        <taxon>Ferrimonas</taxon>
    </lineage>
</organism>
<evidence type="ECO:0000259" key="12">
    <source>
        <dbReference type="Pfam" id="PF07715"/>
    </source>
</evidence>
<dbReference type="CDD" id="cd01347">
    <property type="entry name" value="ligand_gated_channel"/>
    <property type="match status" value="1"/>
</dbReference>
<dbReference type="InterPro" id="IPR012910">
    <property type="entry name" value="Plug_dom"/>
</dbReference>
<comment type="similarity">
    <text evidence="8 9">Belongs to the TonB-dependent receptor family.</text>
</comment>
<evidence type="ECO:0000256" key="5">
    <source>
        <dbReference type="ARBA" id="ARBA00023077"/>
    </source>
</evidence>
<reference evidence="14" key="1">
    <citation type="journal article" date="2019" name="Int. J. Syst. Evol. Microbiol.">
        <title>The Global Catalogue of Microorganisms (GCM) 10K type strain sequencing project: providing services to taxonomists for standard genome sequencing and annotation.</title>
        <authorList>
            <consortium name="The Broad Institute Genomics Platform"/>
            <consortium name="The Broad Institute Genome Sequencing Center for Infectious Disease"/>
            <person name="Wu L."/>
            <person name="Ma J."/>
        </authorList>
    </citation>
    <scope>NUCLEOTIDE SEQUENCE [LARGE SCALE GENOMIC DNA]</scope>
    <source>
        <strain evidence="14">JCM 18720</strain>
    </source>
</reference>
<feature type="signal peptide" evidence="10">
    <location>
        <begin position="1"/>
        <end position="28"/>
    </location>
</feature>
<keyword evidence="5 9" id="KW-0798">TonB box</keyword>
<dbReference type="InterPro" id="IPR000531">
    <property type="entry name" value="Beta-barrel_TonB"/>
</dbReference>
<name>A0ABP9RWW9_9GAMM</name>
<dbReference type="PROSITE" id="PS52016">
    <property type="entry name" value="TONB_DEPENDENT_REC_3"/>
    <property type="match status" value="1"/>
</dbReference>
<keyword evidence="7 8" id="KW-0998">Cell outer membrane</keyword>
<dbReference type="PANTHER" id="PTHR47234:SF2">
    <property type="entry name" value="TONB-DEPENDENT RECEPTOR"/>
    <property type="match status" value="1"/>
</dbReference>
<keyword evidence="13" id="KW-0675">Receptor</keyword>
<keyword evidence="10" id="KW-0732">Signal</keyword>
<keyword evidence="14" id="KW-1185">Reference proteome</keyword>
<evidence type="ECO:0000256" key="1">
    <source>
        <dbReference type="ARBA" id="ARBA00004571"/>
    </source>
</evidence>
<dbReference type="Proteomes" id="UP001501600">
    <property type="component" value="Unassembled WGS sequence"/>
</dbReference>
<evidence type="ECO:0000256" key="7">
    <source>
        <dbReference type="ARBA" id="ARBA00023237"/>
    </source>
</evidence>
<evidence type="ECO:0000256" key="2">
    <source>
        <dbReference type="ARBA" id="ARBA00022448"/>
    </source>
</evidence>
<dbReference type="Gene3D" id="2.40.170.20">
    <property type="entry name" value="TonB-dependent receptor, beta-barrel domain"/>
    <property type="match status" value="1"/>
</dbReference>
<evidence type="ECO:0000256" key="8">
    <source>
        <dbReference type="PROSITE-ProRule" id="PRU01360"/>
    </source>
</evidence>
<evidence type="ECO:0000256" key="3">
    <source>
        <dbReference type="ARBA" id="ARBA00022452"/>
    </source>
</evidence>
<comment type="subcellular location">
    <subcellularLocation>
        <location evidence="1 8">Cell outer membrane</location>
        <topology evidence="1 8">Multi-pass membrane protein</topology>
    </subcellularLocation>
</comment>
<keyword evidence="2 8" id="KW-0813">Transport</keyword>
<keyword evidence="6 8" id="KW-0472">Membrane</keyword>
<evidence type="ECO:0000256" key="4">
    <source>
        <dbReference type="ARBA" id="ARBA00022692"/>
    </source>
</evidence>
<sequence length="945" mass="102863">MFTKERISQAIHVALFAGVASASGTAWAEEQTNSNIERVEVTGSRILREGAIAPSPVTVISAETLAKTGAVNLGEVLNELPALGNTLSLSNSGNYIGTAGLNMLDLRNMGTSRTLVLVDGKRHVASSPGSAAVDINTIPTEWLESVEIITGGASAVYGADAVTGVVNFRLKREITGLSVSATGGTAEDSDYNNQRYTFSYGSNFNGDKGNAAISVEHNRQSSLGMLERDRTAVSWTSFNNGRDADTVISLLPNAGYWGITNAGVVGVWDPLGRPYTFDENGNARPVEFGDNTNGLKCEGPCDYINLRQWEELQPEFDRTTANFKVNYQLTDDLNGYFQAKWSETNAKTEGQPAFFFGSIALMRDNAFIGDDLGQLMDDAGAPYLVMSRFLSDVGPRIEENERTTQRYVLGVEGIIAQDWDLDAYALYGETDLTRSNLNDVIIDNFYNSIDAVDDGNGNIVCRDADAQAEGCIATSLFGHGAINDAAADYFTRTTVGKATIEQYVAGASVSNGALFELPAGYAGSAFGIEYRKEKSATKEDPFAAEGNTFFNAIQSESGDFDVKEIYAELSLPLISDVLLFDELVLDGAVRYADYSTIGDATSWKVGLDWTLFSDLRFRSTLSTALRAPNIGELFGAQSQNFFRVDDSCKASNLADLTEEQRAIRGANCAALGVPADFDSDYDSATLSGLSGGNPELDPEESDSFTVGFVYQPGYVDGLSFTVDYWDIEIEDAIAYIGAQDIIDRCVDSPSGINNQYCGLITRDPSNFEITNIVQTMQNVAKQEASGVDFEIGYDTGIGRGDFTSSLIGTYLIERNEYPFQDDNNEVEEYAGTVGESKWQGLLNLGYAIDGWGVNWKTRYLSDVDLYTKQFRENYDKPYSNIMKYGSYAVSDVQFGYTFDMGLSIDLGVDNVFDRDLPANTTGTGTGSAAYDNIGRFYYLSLRYDM</sequence>
<proteinExistence type="inferred from homology"/>
<evidence type="ECO:0000313" key="13">
    <source>
        <dbReference type="EMBL" id="GAA5187540.1"/>
    </source>
</evidence>
<dbReference type="InterPro" id="IPR039426">
    <property type="entry name" value="TonB-dep_rcpt-like"/>
</dbReference>
<keyword evidence="3 8" id="KW-1134">Transmembrane beta strand</keyword>
<feature type="chain" id="PRO_5045667576" evidence="10">
    <location>
        <begin position="29"/>
        <end position="945"/>
    </location>
</feature>
<gene>
    <name evidence="13" type="ORF">GCM10025772_05430</name>
</gene>
<evidence type="ECO:0000256" key="6">
    <source>
        <dbReference type="ARBA" id="ARBA00023136"/>
    </source>
</evidence>
<dbReference type="InterPro" id="IPR036942">
    <property type="entry name" value="Beta-barrel_TonB_sf"/>
</dbReference>
<evidence type="ECO:0000256" key="9">
    <source>
        <dbReference type="RuleBase" id="RU003357"/>
    </source>
</evidence>
<dbReference type="RefSeq" id="WP_345315508.1">
    <property type="nucleotide sequence ID" value="NZ_BAABLF010000005.1"/>
</dbReference>
<feature type="domain" description="TonB-dependent receptor-like beta-barrel" evidence="11">
    <location>
        <begin position="401"/>
        <end position="911"/>
    </location>
</feature>
<accession>A0ABP9RWW9</accession>
<protein>
    <submittedName>
        <fullName evidence="13">TonB-dependent receptor</fullName>
    </submittedName>
</protein>
<feature type="domain" description="TonB-dependent receptor plug" evidence="12">
    <location>
        <begin position="53"/>
        <end position="165"/>
    </location>
</feature>
<dbReference type="Gene3D" id="2.170.130.10">
    <property type="entry name" value="TonB-dependent receptor, plug domain"/>
    <property type="match status" value="1"/>
</dbReference>
<dbReference type="EMBL" id="BAABLF010000005">
    <property type="protein sequence ID" value="GAA5187540.1"/>
    <property type="molecule type" value="Genomic_DNA"/>
</dbReference>
<evidence type="ECO:0000256" key="10">
    <source>
        <dbReference type="SAM" id="SignalP"/>
    </source>
</evidence>
<keyword evidence="4 8" id="KW-0812">Transmembrane</keyword>
<evidence type="ECO:0000259" key="11">
    <source>
        <dbReference type="Pfam" id="PF00593"/>
    </source>
</evidence>